<keyword evidence="1" id="KW-0812">Transmembrane</keyword>
<feature type="transmembrane region" description="Helical" evidence="1">
    <location>
        <begin position="65"/>
        <end position="85"/>
    </location>
</feature>
<protein>
    <submittedName>
        <fullName evidence="2">Translocon-associated protein trap gamma subunit</fullName>
    </submittedName>
</protein>
<proteinExistence type="predicted"/>
<keyword evidence="1" id="KW-0472">Membrane</keyword>
<feature type="transmembrane region" description="Helical" evidence="1">
    <location>
        <begin position="135"/>
        <end position="154"/>
    </location>
</feature>
<sequence>MSKTKNSQLDKDLAEFDKIIAQKLEDTGVKSTKKQQTLYFATGFIASHLINYIFITIFQLKFLEWWLLFIFNSIFSGLLLVLPLHNTTFSLRFKMFTNKEQQIRNKNKKENTDGPSQAKKDILNLIKKEAISFSIFYNLIFYIFVALIFIFYIFGSFEPASNLIASSASSIFIVGFVSTLPIKNQ</sequence>
<feature type="transmembrane region" description="Helical" evidence="1">
    <location>
        <begin position="38"/>
        <end position="59"/>
    </location>
</feature>
<organism evidence="2 3">
    <name type="scientific">Anaeramoeba ignava</name>
    <name type="common">Anaerobic marine amoeba</name>
    <dbReference type="NCBI Taxonomy" id="1746090"/>
    <lineage>
        <taxon>Eukaryota</taxon>
        <taxon>Metamonada</taxon>
        <taxon>Anaeramoebidae</taxon>
        <taxon>Anaeramoeba</taxon>
    </lineage>
</organism>
<dbReference type="InterPro" id="IPR036259">
    <property type="entry name" value="MFS_trans_sf"/>
</dbReference>
<dbReference type="SUPFAM" id="SSF103473">
    <property type="entry name" value="MFS general substrate transporter"/>
    <property type="match status" value="1"/>
</dbReference>
<reference evidence="2" key="1">
    <citation type="submission" date="2022-10" db="EMBL/GenBank/DDBJ databases">
        <title>Novel sulphate-reducing endosymbionts in the free-living metamonad Anaeramoeba.</title>
        <authorList>
            <person name="Jerlstrom-Hultqvist J."/>
            <person name="Cepicka I."/>
            <person name="Gallot-Lavallee L."/>
            <person name="Salas-Leiva D."/>
            <person name="Curtis B.A."/>
            <person name="Zahonova K."/>
            <person name="Pipaliya S."/>
            <person name="Dacks J."/>
            <person name="Roger A.J."/>
        </authorList>
    </citation>
    <scope>NUCLEOTIDE SEQUENCE</scope>
    <source>
        <strain evidence="2">BMAN</strain>
    </source>
</reference>
<dbReference type="Pfam" id="PF07074">
    <property type="entry name" value="TRAP-gamma"/>
    <property type="match status" value="1"/>
</dbReference>
<evidence type="ECO:0000313" key="3">
    <source>
        <dbReference type="Proteomes" id="UP001149090"/>
    </source>
</evidence>
<dbReference type="InterPro" id="IPR009779">
    <property type="entry name" value="SSR3"/>
</dbReference>
<feature type="transmembrane region" description="Helical" evidence="1">
    <location>
        <begin position="160"/>
        <end position="182"/>
    </location>
</feature>
<gene>
    <name evidence="2" type="ORF">M0811_09596</name>
</gene>
<accession>A0A9Q0LFB2</accession>
<dbReference type="Proteomes" id="UP001149090">
    <property type="component" value="Unassembled WGS sequence"/>
</dbReference>
<dbReference type="AlphaFoldDB" id="A0A9Q0LFB2"/>
<keyword evidence="3" id="KW-1185">Reference proteome</keyword>
<dbReference type="GO" id="GO:0016020">
    <property type="term" value="C:membrane"/>
    <property type="evidence" value="ECO:0007669"/>
    <property type="project" value="InterPro"/>
</dbReference>
<evidence type="ECO:0000256" key="1">
    <source>
        <dbReference type="SAM" id="Phobius"/>
    </source>
</evidence>
<dbReference type="GO" id="GO:0006614">
    <property type="term" value="P:SRP-dependent cotranslational protein targeting to membrane"/>
    <property type="evidence" value="ECO:0007669"/>
    <property type="project" value="InterPro"/>
</dbReference>
<comment type="caution">
    <text evidence="2">The sequence shown here is derived from an EMBL/GenBank/DDBJ whole genome shotgun (WGS) entry which is preliminary data.</text>
</comment>
<evidence type="ECO:0000313" key="2">
    <source>
        <dbReference type="EMBL" id="KAJ5072216.1"/>
    </source>
</evidence>
<name>A0A9Q0LFB2_ANAIG</name>
<dbReference type="EMBL" id="JAPDFW010000082">
    <property type="protein sequence ID" value="KAJ5072216.1"/>
    <property type="molecule type" value="Genomic_DNA"/>
</dbReference>
<keyword evidence="1" id="KW-1133">Transmembrane helix</keyword>